<dbReference type="Proteomes" id="UP000253204">
    <property type="component" value="Unassembled WGS sequence"/>
</dbReference>
<feature type="compositionally biased region" description="Basic and acidic residues" evidence="1">
    <location>
        <begin position="201"/>
        <end position="231"/>
    </location>
</feature>
<keyword evidence="3" id="KW-1185">Reference proteome</keyword>
<gene>
    <name evidence="2" type="ORF">DU506_09260</name>
</gene>
<proteinExistence type="predicted"/>
<accession>A0A368U6V3</accession>
<protein>
    <submittedName>
        <fullName evidence="2">Uncharacterized protein</fullName>
    </submittedName>
</protein>
<organism evidence="2 3">
    <name type="scientific">Vreelandella rituensis</name>
    <dbReference type="NCBI Taxonomy" id="2282306"/>
    <lineage>
        <taxon>Bacteria</taxon>
        <taxon>Pseudomonadati</taxon>
        <taxon>Pseudomonadota</taxon>
        <taxon>Gammaproteobacteria</taxon>
        <taxon>Oceanospirillales</taxon>
        <taxon>Halomonadaceae</taxon>
        <taxon>Vreelandella</taxon>
    </lineage>
</organism>
<evidence type="ECO:0000313" key="3">
    <source>
        <dbReference type="Proteomes" id="UP000253204"/>
    </source>
</evidence>
<comment type="caution">
    <text evidence="2">The sequence shown here is derived from an EMBL/GenBank/DDBJ whole genome shotgun (WGS) entry which is preliminary data.</text>
</comment>
<feature type="compositionally biased region" description="Basic and acidic residues" evidence="1">
    <location>
        <begin position="270"/>
        <end position="283"/>
    </location>
</feature>
<feature type="region of interest" description="Disordered" evidence="1">
    <location>
        <begin position="201"/>
        <end position="283"/>
    </location>
</feature>
<evidence type="ECO:0000313" key="2">
    <source>
        <dbReference type="EMBL" id="RCV92177.1"/>
    </source>
</evidence>
<name>A0A368U6V3_9GAMM</name>
<dbReference type="OrthoDB" id="6173997at2"/>
<dbReference type="AlphaFoldDB" id="A0A368U6V3"/>
<sequence>MMIEDRPYPHEIREVWWAAIGRSDLTSDEKNHIMDIVIYAQPPLSIATLTKASAVYEADIDACDNEKLIDKLKKSSAISHASPKHIGTNFPIFYALTHPKQLNQQSNALATQSRLFMSDFFKEVELTHLISRGNFYHHVLAARDIIKLVINANYPEKPQDTPFANYVLMAVKSDALYAQRTLQVKDKMDVFTMLVDGELSPGEKTRDYHGGGRSSEPKRLTKHDPWHDKHLSRLAKSPPPPRRLMREAPDMSNTTLDADPEAHAMGVRSAPDKKRKDLEEATEHITLQRTTPSSLTPRDDRMLTRRFTLAAPTTTLIANTDISRLTPEHVHAVLRLPLEALTHTFAALLLSTGIPARRLMQLVVSEHLQAVISDRRDERPHWCPDPGVLCYRLLDGPSVRHSNPASSWVQLRLPAAFATVLNEHATSQPAQRPFSGARGRLNQLLRRHFRKHPGILPTANRLSATSWLYRRPHAVDDVAATTLSGQFGLALSAPAAYRQLPRGEIQQLLNDTLEDVGVTERAAAARCDAGSACLPNQGSQMGSAVAQPPDAFVAIFEEIRDAMRTPKSEISRWYHGMPFPLHALVTLYQLVAAQELLAWQLSTGARPIGDSSENRMGDKMQWVHDKNSARGIESRVIPLLKETRDSLRSLHRWTILLTHLASQEGIVIHDQRTAVRDTPAWLHPSKQAQQLVLRDMTWSDVSSLALPGLPDWPINVARHSLASRLRQRVSDAEVDALLGHARHGRMLSSPRAEASIGEQPRLRRALQAWLRECGYRPLNWRCMPWHY</sequence>
<dbReference type="RefSeq" id="WP_114486654.1">
    <property type="nucleotide sequence ID" value="NZ_CBCSHM010000017.1"/>
</dbReference>
<reference evidence="2 3" key="1">
    <citation type="submission" date="2018-07" db="EMBL/GenBank/DDBJ databases">
        <title>Halomonas rutogse sp. nov., isolated from Lake TangqianCo on Tibetan Plateau.</title>
        <authorList>
            <person name="Lu H."/>
            <person name="Xing P."/>
            <person name="Wu Q."/>
        </authorList>
    </citation>
    <scope>NUCLEOTIDE SEQUENCE [LARGE SCALE GENOMIC DNA]</scope>
    <source>
        <strain evidence="2 3">TQ8S</strain>
    </source>
</reference>
<evidence type="ECO:0000256" key="1">
    <source>
        <dbReference type="SAM" id="MobiDB-lite"/>
    </source>
</evidence>
<dbReference type="EMBL" id="QPIJ01000017">
    <property type="protein sequence ID" value="RCV92177.1"/>
    <property type="molecule type" value="Genomic_DNA"/>
</dbReference>